<proteinExistence type="predicted"/>
<sequence length="379" mass="42107">MSALHSSQYASSNRSTLTAAVEIPSPYEIANQTTYNPITSDFLFPGLLHGQENQSESTHLQQPSIANVVILNQNPQFCDAWNPNKLPVAEPGVLPGFQQMFDQRNPLMNQMAQHPNASSQMQFSGINHTDEMPSHFVFHFNESDSTSTNRIPQHYETSLGLPISALQNAQYNPIDSIPQTDSISPVRSNKCPEEFLPKGHLEPRDLSCSVAKPYACSYCAKTFPYRYSLTRHIRTHTGEKYKCTECGKCFADSYLLRRHYALLIVLASAGTRTSILAEHQIKPRKNVKNVVNSLLALLYCVDTSAASTLPKNHINLRNVVNALLSVTDCSGTSATYARNSDLKRGMLRHAGEERSKCDSCCAEFSSEESLEAQKCGKNK</sequence>
<evidence type="ECO:0000256" key="4">
    <source>
        <dbReference type="ARBA" id="ARBA00022771"/>
    </source>
</evidence>
<dbReference type="Proteomes" id="UP001054945">
    <property type="component" value="Unassembled WGS sequence"/>
</dbReference>
<comment type="subcellular location">
    <subcellularLocation>
        <location evidence="1">Nucleus</location>
    </subcellularLocation>
</comment>
<keyword evidence="4 7" id="KW-0863">Zinc-finger</keyword>
<protein>
    <recommendedName>
        <fullName evidence="8">C2H2-type domain-containing protein</fullName>
    </recommendedName>
</protein>
<dbReference type="GO" id="GO:0008270">
    <property type="term" value="F:zinc ion binding"/>
    <property type="evidence" value="ECO:0007669"/>
    <property type="project" value="UniProtKB-KW"/>
</dbReference>
<feature type="domain" description="C2H2-type" evidence="8">
    <location>
        <begin position="214"/>
        <end position="241"/>
    </location>
</feature>
<dbReference type="EMBL" id="BPLR01001059">
    <property type="protein sequence ID" value="GIY99549.1"/>
    <property type="molecule type" value="Genomic_DNA"/>
</dbReference>
<keyword evidence="10" id="KW-1185">Reference proteome</keyword>
<reference evidence="9 10" key="1">
    <citation type="submission" date="2021-06" db="EMBL/GenBank/DDBJ databases">
        <title>Caerostris extrusa draft genome.</title>
        <authorList>
            <person name="Kono N."/>
            <person name="Arakawa K."/>
        </authorList>
    </citation>
    <scope>NUCLEOTIDE SEQUENCE [LARGE SCALE GENOMIC DNA]</scope>
</reference>
<evidence type="ECO:0000256" key="7">
    <source>
        <dbReference type="PROSITE-ProRule" id="PRU00042"/>
    </source>
</evidence>
<dbReference type="SMART" id="SM00355">
    <property type="entry name" value="ZnF_C2H2"/>
    <property type="match status" value="2"/>
</dbReference>
<evidence type="ECO:0000256" key="5">
    <source>
        <dbReference type="ARBA" id="ARBA00022833"/>
    </source>
</evidence>
<dbReference type="PANTHER" id="PTHR24394:SF29">
    <property type="entry name" value="MYONEURIN"/>
    <property type="match status" value="1"/>
</dbReference>
<name>A0AAV4XXR4_CAEEX</name>
<comment type="caution">
    <text evidence="9">The sequence shown here is derived from an EMBL/GenBank/DDBJ whole genome shotgun (WGS) entry which is preliminary data.</text>
</comment>
<keyword evidence="2" id="KW-0479">Metal-binding</keyword>
<dbReference type="PROSITE" id="PS50157">
    <property type="entry name" value="ZINC_FINGER_C2H2_2"/>
    <property type="match status" value="2"/>
</dbReference>
<keyword evidence="6" id="KW-0539">Nucleus</keyword>
<dbReference type="FunFam" id="3.30.160.60:FF:001677">
    <property type="entry name" value="Zinc finger protein 2"/>
    <property type="match status" value="1"/>
</dbReference>
<evidence type="ECO:0000256" key="2">
    <source>
        <dbReference type="ARBA" id="ARBA00022723"/>
    </source>
</evidence>
<dbReference type="InterPro" id="IPR013087">
    <property type="entry name" value="Znf_C2H2_type"/>
</dbReference>
<evidence type="ECO:0000256" key="3">
    <source>
        <dbReference type="ARBA" id="ARBA00022737"/>
    </source>
</evidence>
<evidence type="ECO:0000256" key="6">
    <source>
        <dbReference type="ARBA" id="ARBA00023242"/>
    </source>
</evidence>
<dbReference type="Pfam" id="PF00096">
    <property type="entry name" value="zf-C2H2"/>
    <property type="match status" value="2"/>
</dbReference>
<dbReference type="Gene3D" id="3.30.160.60">
    <property type="entry name" value="Classic Zinc Finger"/>
    <property type="match status" value="2"/>
</dbReference>
<keyword evidence="5" id="KW-0862">Zinc</keyword>
<evidence type="ECO:0000313" key="9">
    <source>
        <dbReference type="EMBL" id="GIY99549.1"/>
    </source>
</evidence>
<gene>
    <name evidence="9" type="ORF">CEXT_91331</name>
</gene>
<evidence type="ECO:0000259" key="8">
    <source>
        <dbReference type="PROSITE" id="PS50157"/>
    </source>
</evidence>
<dbReference type="PANTHER" id="PTHR24394">
    <property type="entry name" value="ZINC FINGER PROTEIN"/>
    <property type="match status" value="1"/>
</dbReference>
<organism evidence="9 10">
    <name type="scientific">Caerostris extrusa</name>
    <name type="common">Bark spider</name>
    <name type="synonym">Caerostris bankana</name>
    <dbReference type="NCBI Taxonomy" id="172846"/>
    <lineage>
        <taxon>Eukaryota</taxon>
        <taxon>Metazoa</taxon>
        <taxon>Ecdysozoa</taxon>
        <taxon>Arthropoda</taxon>
        <taxon>Chelicerata</taxon>
        <taxon>Arachnida</taxon>
        <taxon>Araneae</taxon>
        <taxon>Araneomorphae</taxon>
        <taxon>Entelegynae</taxon>
        <taxon>Araneoidea</taxon>
        <taxon>Araneidae</taxon>
        <taxon>Caerostris</taxon>
    </lineage>
</organism>
<keyword evidence="3" id="KW-0677">Repeat</keyword>
<dbReference type="SUPFAM" id="SSF57667">
    <property type="entry name" value="beta-beta-alpha zinc fingers"/>
    <property type="match status" value="1"/>
</dbReference>
<feature type="domain" description="C2H2-type" evidence="8">
    <location>
        <begin position="241"/>
        <end position="273"/>
    </location>
</feature>
<evidence type="ECO:0000313" key="10">
    <source>
        <dbReference type="Proteomes" id="UP001054945"/>
    </source>
</evidence>
<evidence type="ECO:0000256" key="1">
    <source>
        <dbReference type="ARBA" id="ARBA00004123"/>
    </source>
</evidence>
<dbReference type="GO" id="GO:0005634">
    <property type="term" value="C:nucleus"/>
    <property type="evidence" value="ECO:0007669"/>
    <property type="project" value="UniProtKB-SubCell"/>
</dbReference>
<dbReference type="AlphaFoldDB" id="A0AAV4XXR4"/>
<dbReference type="PROSITE" id="PS00028">
    <property type="entry name" value="ZINC_FINGER_C2H2_1"/>
    <property type="match status" value="1"/>
</dbReference>
<dbReference type="InterPro" id="IPR036236">
    <property type="entry name" value="Znf_C2H2_sf"/>
</dbReference>
<accession>A0AAV4XXR4</accession>